<evidence type="ECO:0000313" key="1">
    <source>
        <dbReference type="EMBL" id="CAF1116711.1"/>
    </source>
</evidence>
<accession>A0A814QA43</accession>
<dbReference type="SUPFAM" id="SSF52047">
    <property type="entry name" value="RNI-like"/>
    <property type="match status" value="1"/>
</dbReference>
<sequence>MPTRLEDLPNELFLHLFSSYFDGAQLYKVFYGLNIRLNSILRSLEHIHVRLENSDDDPCLNLFASKIISLFIDAKHKSIGFIPSLTNIQAITLVNPTVVQIMNLLQIGRNLHHVSIQWSNPYTPDLMSIRSFYELIFSANASESLRSCRFYLPESHSLYLEPRHCTLPLLRTVYVQVNYPLGDFRRIVRLCPNLTRLEMEIIDNGYSNEETIIICSHLDHIHLRRFYIHNLLSLDILDIYIEYLPNLEYLYISMKLPSHPVDVFKHISSLIHRFTHLKQFQFRLSTDFWNLDHQQLEMLRRLNPFFAHVHIEMDDDEIVFVN</sequence>
<dbReference type="OrthoDB" id="10004514at2759"/>
<name>A0A814QA43_ADIRI</name>
<keyword evidence="3" id="KW-1185">Reference proteome</keyword>
<protein>
    <recommendedName>
        <fullName evidence="5">F-box domain-containing protein</fullName>
    </recommendedName>
</protein>
<dbReference type="Proteomes" id="UP000663852">
    <property type="component" value="Unassembled WGS sequence"/>
</dbReference>
<dbReference type="Gene3D" id="3.80.10.10">
    <property type="entry name" value="Ribonuclease Inhibitor"/>
    <property type="match status" value="1"/>
</dbReference>
<dbReference type="EMBL" id="CAJNOJ010000103">
    <property type="protein sequence ID" value="CAF1116711.1"/>
    <property type="molecule type" value="Genomic_DNA"/>
</dbReference>
<dbReference type="EMBL" id="CAJNOR010003280">
    <property type="protein sequence ID" value="CAF1397468.1"/>
    <property type="molecule type" value="Genomic_DNA"/>
</dbReference>
<proteinExistence type="predicted"/>
<dbReference type="InterPro" id="IPR032675">
    <property type="entry name" value="LRR_dom_sf"/>
</dbReference>
<organism evidence="1 4">
    <name type="scientific">Adineta ricciae</name>
    <name type="common">Rotifer</name>
    <dbReference type="NCBI Taxonomy" id="249248"/>
    <lineage>
        <taxon>Eukaryota</taxon>
        <taxon>Metazoa</taxon>
        <taxon>Spiralia</taxon>
        <taxon>Gnathifera</taxon>
        <taxon>Rotifera</taxon>
        <taxon>Eurotatoria</taxon>
        <taxon>Bdelloidea</taxon>
        <taxon>Adinetida</taxon>
        <taxon>Adinetidae</taxon>
        <taxon>Adineta</taxon>
    </lineage>
</organism>
<evidence type="ECO:0000313" key="4">
    <source>
        <dbReference type="Proteomes" id="UP000663852"/>
    </source>
</evidence>
<dbReference type="AlphaFoldDB" id="A0A814QA43"/>
<evidence type="ECO:0000313" key="2">
    <source>
        <dbReference type="EMBL" id="CAF1397468.1"/>
    </source>
</evidence>
<dbReference type="Proteomes" id="UP000663828">
    <property type="component" value="Unassembled WGS sequence"/>
</dbReference>
<gene>
    <name evidence="1" type="ORF">EDS130_LOCUS20825</name>
    <name evidence="2" type="ORF">XAT740_LOCUS33948</name>
</gene>
<reference evidence="1" key="1">
    <citation type="submission" date="2021-02" db="EMBL/GenBank/DDBJ databases">
        <authorList>
            <person name="Nowell W R."/>
        </authorList>
    </citation>
    <scope>NUCLEOTIDE SEQUENCE</scope>
</reference>
<evidence type="ECO:0000313" key="3">
    <source>
        <dbReference type="Proteomes" id="UP000663828"/>
    </source>
</evidence>
<comment type="caution">
    <text evidence="1">The sequence shown here is derived from an EMBL/GenBank/DDBJ whole genome shotgun (WGS) entry which is preliminary data.</text>
</comment>
<evidence type="ECO:0008006" key="5">
    <source>
        <dbReference type="Google" id="ProtNLM"/>
    </source>
</evidence>